<dbReference type="AlphaFoldDB" id="A0A7L4P5C8"/>
<keyword evidence="2" id="KW-0540">Nuclease</keyword>
<evidence type="ECO:0000256" key="3">
    <source>
        <dbReference type="ARBA" id="ARBA00022801"/>
    </source>
</evidence>
<evidence type="ECO:0000256" key="2">
    <source>
        <dbReference type="ARBA" id="ARBA00022722"/>
    </source>
</evidence>
<dbReference type="InterPro" id="IPR008201">
    <property type="entry name" value="HepT-like"/>
</dbReference>
<proteinExistence type="inferred from homology"/>
<dbReference type="Gene3D" id="1.20.120.580">
    <property type="entry name" value="bsu32300-like"/>
    <property type="match status" value="1"/>
</dbReference>
<evidence type="ECO:0000256" key="1">
    <source>
        <dbReference type="ARBA" id="ARBA00022649"/>
    </source>
</evidence>
<dbReference type="GO" id="GO:0004540">
    <property type="term" value="F:RNA nuclease activity"/>
    <property type="evidence" value="ECO:0007669"/>
    <property type="project" value="InterPro"/>
</dbReference>
<dbReference type="InterPro" id="IPR052379">
    <property type="entry name" value="Type_VII_TA_RNase"/>
</dbReference>
<dbReference type="PANTHER" id="PTHR33397">
    <property type="entry name" value="UPF0331 PROTEIN YUTE"/>
    <property type="match status" value="1"/>
</dbReference>
<dbReference type="GO" id="GO:0110001">
    <property type="term" value="C:toxin-antitoxin complex"/>
    <property type="evidence" value="ECO:0007669"/>
    <property type="project" value="InterPro"/>
</dbReference>
<protein>
    <submittedName>
        <fullName evidence="5">DUF86 domain-containing protein</fullName>
    </submittedName>
</protein>
<evidence type="ECO:0000313" key="6">
    <source>
        <dbReference type="Proteomes" id="UP000554766"/>
    </source>
</evidence>
<dbReference type="Pfam" id="PF01934">
    <property type="entry name" value="HepT-like"/>
    <property type="match status" value="1"/>
</dbReference>
<reference evidence="5 6" key="1">
    <citation type="journal article" date="2020" name="Nat. Commun.">
        <title>The structures of two archaeal type IV pili illuminate evolutionary relationships.</title>
        <authorList>
            <person name="Wang F."/>
            <person name="Baquero D.P."/>
            <person name="Su Z."/>
            <person name="Beltran L.C."/>
            <person name="Prangishvili D."/>
            <person name="Krupovic M."/>
            <person name="Egelman E.H."/>
        </authorList>
    </citation>
    <scope>NUCLEOTIDE SEQUENCE [LARGE SCALE GENOMIC DNA]</scope>
    <source>
        <strain evidence="5 6">2GA</strain>
    </source>
</reference>
<keyword evidence="3" id="KW-0378">Hydrolase</keyword>
<name>A0A7L4P5C8_9CREN</name>
<dbReference type="EMBL" id="JAAVJF010000001">
    <property type="protein sequence ID" value="NYR14465.1"/>
    <property type="molecule type" value="Genomic_DNA"/>
</dbReference>
<accession>A0A7L4P5C8</accession>
<sequence length="138" mass="15460">MDKALCLALLQKASEAKSAVEAALRITSRSYDKLTDEEIWALRYQLIVLVEALASLCMKLARGAWGVVYTTYRECLLEADRRLGAGCGETLGALVGLRNLLVHRYFQVDDRRVYDAVKKDFKCVLDFLEKALSHASCV</sequence>
<dbReference type="GO" id="GO:0016787">
    <property type="term" value="F:hydrolase activity"/>
    <property type="evidence" value="ECO:0007669"/>
    <property type="project" value="UniProtKB-KW"/>
</dbReference>
<dbReference type="Proteomes" id="UP000554766">
    <property type="component" value="Unassembled WGS sequence"/>
</dbReference>
<dbReference type="RefSeq" id="WP_128622356.1">
    <property type="nucleotide sequence ID" value="NZ_JAAVJF010000001.1"/>
</dbReference>
<keyword evidence="1" id="KW-1277">Toxin-antitoxin system</keyword>
<comment type="caution">
    <text evidence="5">The sequence shown here is derived from an EMBL/GenBank/DDBJ whole genome shotgun (WGS) entry which is preliminary data.</text>
</comment>
<gene>
    <name evidence="5" type="ORF">HC235_00450</name>
</gene>
<evidence type="ECO:0000256" key="4">
    <source>
        <dbReference type="ARBA" id="ARBA00024207"/>
    </source>
</evidence>
<comment type="similarity">
    <text evidence="4">Belongs to the HepT RNase toxin family.</text>
</comment>
<dbReference type="PANTHER" id="PTHR33397:SF5">
    <property type="entry name" value="RNASE YUTE-RELATED"/>
    <property type="match status" value="1"/>
</dbReference>
<evidence type="ECO:0000313" key="5">
    <source>
        <dbReference type="EMBL" id="NYR14465.1"/>
    </source>
</evidence>
<dbReference type="InterPro" id="IPR037038">
    <property type="entry name" value="HepT-like_sf"/>
</dbReference>
<keyword evidence="6" id="KW-1185">Reference proteome</keyword>
<organism evidence="5 6">
    <name type="scientific">Pyrobaculum arsenaticum</name>
    <dbReference type="NCBI Taxonomy" id="121277"/>
    <lineage>
        <taxon>Archaea</taxon>
        <taxon>Thermoproteota</taxon>
        <taxon>Thermoprotei</taxon>
        <taxon>Thermoproteales</taxon>
        <taxon>Thermoproteaceae</taxon>
        <taxon>Pyrobaculum</taxon>
    </lineage>
</organism>
<dbReference type="GeneID" id="5054333"/>